<dbReference type="EC" id="3.1.3.-" evidence="2"/>
<dbReference type="InterPro" id="IPR013078">
    <property type="entry name" value="His_Pase_superF_clade-1"/>
</dbReference>
<sequence length="229" mass="24682">MLRSAGEHSAHSPAPSTYGGWPAKNTAPALVLVRHGETEWSRSGQHTGRTDIPLTETGEDQARTSGELVRAVLGSSIPALVVSSNLQRAWRTAELAGFPPDERTVEAAEWDYGQLEGLTTPEIQQDYPDWSIWSGPIPGGEDEAAITARLDGLLNRIAASRPSGPVLVFTHGHTSRCLAARWLGEPVTAGRHYWMSTGAVSSLGYEHERPVLLRWNVDSSIVAAGRATT</sequence>
<dbReference type="CDD" id="cd07067">
    <property type="entry name" value="HP_PGM_like"/>
    <property type="match status" value="1"/>
</dbReference>
<dbReference type="PANTHER" id="PTHR48100">
    <property type="entry name" value="BROAD-SPECIFICITY PHOSPHATASE YOR283W-RELATED"/>
    <property type="match status" value="1"/>
</dbReference>
<evidence type="ECO:0000313" key="3">
    <source>
        <dbReference type="Proteomes" id="UP001183176"/>
    </source>
</evidence>
<dbReference type="Proteomes" id="UP001183176">
    <property type="component" value="Unassembled WGS sequence"/>
</dbReference>
<keyword evidence="2" id="KW-0378">Hydrolase</keyword>
<dbReference type="RefSeq" id="WP_311423529.1">
    <property type="nucleotide sequence ID" value="NZ_JAVREH010000017.1"/>
</dbReference>
<dbReference type="SMART" id="SM00855">
    <property type="entry name" value="PGAM"/>
    <property type="match status" value="1"/>
</dbReference>
<feature type="compositionally biased region" description="Basic and acidic residues" evidence="1">
    <location>
        <begin position="1"/>
        <end position="10"/>
    </location>
</feature>
<protein>
    <submittedName>
        <fullName evidence="2">Histidine phosphatase family protein</fullName>
        <ecNumber evidence="2">3.1.3.-</ecNumber>
    </submittedName>
</protein>
<dbReference type="Pfam" id="PF00300">
    <property type="entry name" value="His_Phos_1"/>
    <property type="match status" value="1"/>
</dbReference>
<keyword evidence="3" id="KW-1185">Reference proteome</keyword>
<dbReference type="Gene3D" id="3.40.50.1240">
    <property type="entry name" value="Phosphoglycerate mutase-like"/>
    <property type="match status" value="1"/>
</dbReference>
<proteinExistence type="predicted"/>
<comment type="caution">
    <text evidence="2">The sequence shown here is derived from an EMBL/GenBank/DDBJ whole genome shotgun (WGS) entry which is preliminary data.</text>
</comment>
<organism evidence="2 3">
    <name type="scientific">Jatrophihabitans lederbergiae</name>
    <dbReference type="NCBI Taxonomy" id="3075547"/>
    <lineage>
        <taxon>Bacteria</taxon>
        <taxon>Bacillati</taxon>
        <taxon>Actinomycetota</taxon>
        <taxon>Actinomycetes</taxon>
        <taxon>Jatrophihabitantales</taxon>
        <taxon>Jatrophihabitantaceae</taxon>
        <taxon>Jatrophihabitans</taxon>
    </lineage>
</organism>
<evidence type="ECO:0000313" key="2">
    <source>
        <dbReference type="EMBL" id="MDT0262378.1"/>
    </source>
</evidence>
<name>A0ABU2JCC1_9ACTN</name>
<dbReference type="EMBL" id="JAVREH010000017">
    <property type="protein sequence ID" value="MDT0262378.1"/>
    <property type="molecule type" value="Genomic_DNA"/>
</dbReference>
<dbReference type="GO" id="GO:0016787">
    <property type="term" value="F:hydrolase activity"/>
    <property type="evidence" value="ECO:0007669"/>
    <property type="project" value="UniProtKB-KW"/>
</dbReference>
<evidence type="ECO:0000256" key="1">
    <source>
        <dbReference type="SAM" id="MobiDB-lite"/>
    </source>
</evidence>
<accession>A0ABU2JCC1</accession>
<dbReference type="InterPro" id="IPR050275">
    <property type="entry name" value="PGM_Phosphatase"/>
</dbReference>
<dbReference type="InterPro" id="IPR029033">
    <property type="entry name" value="His_PPase_superfam"/>
</dbReference>
<reference evidence="3" key="1">
    <citation type="submission" date="2023-07" db="EMBL/GenBank/DDBJ databases">
        <title>30 novel species of actinomycetes from the DSMZ collection.</title>
        <authorList>
            <person name="Nouioui I."/>
        </authorList>
    </citation>
    <scope>NUCLEOTIDE SEQUENCE [LARGE SCALE GENOMIC DNA]</scope>
    <source>
        <strain evidence="3">DSM 44399</strain>
    </source>
</reference>
<gene>
    <name evidence="2" type="ORF">RM423_13355</name>
</gene>
<dbReference type="SUPFAM" id="SSF53254">
    <property type="entry name" value="Phosphoglycerate mutase-like"/>
    <property type="match status" value="1"/>
</dbReference>
<feature type="region of interest" description="Disordered" evidence="1">
    <location>
        <begin position="37"/>
        <end position="62"/>
    </location>
</feature>
<feature type="region of interest" description="Disordered" evidence="1">
    <location>
        <begin position="1"/>
        <end position="22"/>
    </location>
</feature>
<dbReference type="PANTHER" id="PTHR48100:SF15">
    <property type="entry name" value="SEDOHEPTULOSE 1,7-BISPHOSPHATASE"/>
    <property type="match status" value="1"/>
</dbReference>